<feature type="compositionally biased region" description="Basic residues" evidence="1">
    <location>
        <begin position="57"/>
        <end position="68"/>
    </location>
</feature>
<proteinExistence type="predicted"/>
<comment type="caution">
    <text evidence="2">The sequence shown here is derived from an EMBL/GenBank/DDBJ whole genome shotgun (WGS) entry which is preliminary data.</text>
</comment>
<sequence length="96" mass="10623">MFSFAEATLPARAFPVAATLRNMQSTDTSGAFILVKKGKGHGDGEERFERHHRHEAYGFSRHRRHSHSMRGFNGNQGFGNYSGFGGGNQNQPNGQN</sequence>
<evidence type="ECO:0000256" key="1">
    <source>
        <dbReference type="SAM" id="MobiDB-lite"/>
    </source>
</evidence>
<dbReference type="AlphaFoldDB" id="A0A0A3XG01"/>
<evidence type="ECO:0000313" key="2">
    <source>
        <dbReference type="EMBL" id="KGT73235.1"/>
    </source>
</evidence>
<feature type="compositionally biased region" description="Gly residues" evidence="1">
    <location>
        <begin position="74"/>
        <end position="88"/>
    </location>
</feature>
<evidence type="ECO:0000313" key="3">
    <source>
        <dbReference type="Proteomes" id="UP000030377"/>
    </source>
</evidence>
<accession>A0A0A3XG01</accession>
<dbReference type="Proteomes" id="UP000030377">
    <property type="component" value="Unassembled WGS sequence"/>
</dbReference>
<organism evidence="2 3">
    <name type="scientific">Bradyrhizobium japonicum</name>
    <dbReference type="NCBI Taxonomy" id="375"/>
    <lineage>
        <taxon>Bacteria</taxon>
        <taxon>Pseudomonadati</taxon>
        <taxon>Pseudomonadota</taxon>
        <taxon>Alphaproteobacteria</taxon>
        <taxon>Hyphomicrobiales</taxon>
        <taxon>Nitrobacteraceae</taxon>
        <taxon>Bradyrhizobium</taxon>
    </lineage>
</organism>
<dbReference type="EMBL" id="JRPN01000056">
    <property type="protein sequence ID" value="KGT73235.1"/>
    <property type="molecule type" value="Genomic_DNA"/>
</dbReference>
<protein>
    <submittedName>
        <fullName evidence="2">Uncharacterized protein</fullName>
    </submittedName>
</protein>
<name>A0A0A3XG01_BRAJP</name>
<gene>
    <name evidence="2" type="ORF">MA20_45570</name>
</gene>
<feature type="region of interest" description="Disordered" evidence="1">
    <location>
        <begin position="57"/>
        <end position="96"/>
    </location>
</feature>
<reference evidence="2 3" key="1">
    <citation type="submission" date="2014-09" db="EMBL/GenBank/DDBJ databases">
        <title>Draft genome of Bradyrhizobium japonicum Is-34.</title>
        <authorList>
            <person name="Tsurumaru H."/>
            <person name="Yamakawa T."/>
            <person name="Hashimoto S."/>
            <person name="Okizaki K."/>
            <person name="Kanesaki Y."/>
            <person name="Yoshikawa H."/>
            <person name="Yajima S."/>
        </authorList>
    </citation>
    <scope>NUCLEOTIDE SEQUENCE [LARGE SCALE GENOMIC DNA]</scope>
    <source>
        <strain evidence="2 3">Is-34</strain>
    </source>
</reference>